<dbReference type="EMBL" id="LZPO01087441">
    <property type="protein sequence ID" value="OBS66154.1"/>
    <property type="molecule type" value="Genomic_DNA"/>
</dbReference>
<reference evidence="1 2" key="1">
    <citation type="submission" date="2016-06" db="EMBL/GenBank/DDBJ databases">
        <title>The Draft Genome Sequence and Annotation of the Desert Woodrat Neotoma lepida.</title>
        <authorList>
            <person name="Campbell M."/>
            <person name="Oakeson K.F."/>
            <person name="Yandell M."/>
            <person name="Halpert J.R."/>
            <person name="Dearing D."/>
        </authorList>
    </citation>
    <scope>NUCLEOTIDE SEQUENCE [LARGE SCALE GENOMIC DNA]</scope>
    <source>
        <strain evidence="1">417</strain>
        <tissue evidence="1">Liver</tissue>
    </source>
</reference>
<protein>
    <submittedName>
        <fullName evidence="1">Uncharacterized protein</fullName>
    </submittedName>
</protein>
<evidence type="ECO:0000313" key="2">
    <source>
        <dbReference type="Proteomes" id="UP000092124"/>
    </source>
</evidence>
<gene>
    <name evidence="1" type="ORF">A6R68_05305</name>
</gene>
<accession>A0A1A6GJW0</accession>
<name>A0A1A6GJW0_NEOLE</name>
<organism evidence="1 2">
    <name type="scientific">Neotoma lepida</name>
    <name type="common">Desert woodrat</name>
    <dbReference type="NCBI Taxonomy" id="56216"/>
    <lineage>
        <taxon>Eukaryota</taxon>
        <taxon>Metazoa</taxon>
        <taxon>Chordata</taxon>
        <taxon>Craniata</taxon>
        <taxon>Vertebrata</taxon>
        <taxon>Euteleostomi</taxon>
        <taxon>Mammalia</taxon>
        <taxon>Eutheria</taxon>
        <taxon>Euarchontoglires</taxon>
        <taxon>Glires</taxon>
        <taxon>Rodentia</taxon>
        <taxon>Myomorpha</taxon>
        <taxon>Muroidea</taxon>
        <taxon>Cricetidae</taxon>
        <taxon>Neotominae</taxon>
        <taxon>Neotoma</taxon>
    </lineage>
</organism>
<evidence type="ECO:0000313" key="1">
    <source>
        <dbReference type="EMBL" id="OBS66154.1"/>
    </source>
</evidence>
<proteinExistence type="predicted"/>
<sequence length="115" mass="12805">MSGKELRRNSLEMNLDTESATQLLVSDRSQEDEQGKIDMDSVLSELITRKSVVTIIINSTFTHGIRSPSPWRIGDDYGGAFTMGTALDLLLITTCSLTCVFGYSSQHLFDNVEKR</sequence>
<dbReference type="Proteomes" id="UP000092124">
    <property type="component" value="Unassembled WGS sequence"/>
</dbReference>
<dbReference type="AlphaFoldDB" id="A0A1A6GJW0"/>
<comment type="caution">
    <text evidence="1">The sequence shown here is derived from an EMBL/GenBank/DDBJ whole genome shotgun (WGS) entry which is preliminary data.</text>
</comment>
<keyword evidence="2" id="KW-1185">Reference proteome</keyword>
<feature type="non-terminal residue" evidence="1">
    <location>
        <position position="115"/>
    </location>
</feature>